<protein>
    <submittedName>
        <fullName evidence="2">Uracil-DNA glycosylase</fullName>
    </submittedName>
</protein>
<reference evidence="2" key="1">
    <citation type="submission" date="2021-02" db="EMBL/GenBank/DDBJ databases">
        <title>Skermanella TT6 skin isolate.</title>
        <authorList>
            <person name="Lee K."/>
            <person name="Ganzorig M."/>
        </authorList>
    </citation>
    <scope>NUCLEOTIDE SEQUENCE</scope>
    <source>
        <strain evidence="2">TT6</strain>
    </source>
</reference>
<dbReference type="InterPro" id="IPR005122">
    <property type="entry name" value="Uracil-DNA_glycosylase-like"/>
</dbReference>
<gene>
    <name evidence="2" type="ORF">IGS68_04535</name>
</gene>
<dbReference type="Proteomes" id="UP000595197">
    <property type="component" value="Chromosome"/>
</dbReference>
<keyword evidence="3" id="KW-1185">Reference proteome</keyword>
<dbReference type="EMBL" id="CP067420">
    <property type="protein sequence ID" value="QQP90526.1"/>
    <property type="molecule type" value="Genomic_DNA"/>
</dbReference>
<evidence type="ECO:0000313" key="2">
    <source>
        <dbReference type="EMBL" id="QQP90526.1"/>
    </source>
</evidence>
<evidence type="ECO:0000259" key="1">
    <source>
        <dbReference type="Pfam" id="PF03167"/>
    </source>
</evidence>
<accession>A0ABX7BBT7</accession>
<name>A0ABX7BBT7_9PROT</name>
<dbReference type="InterPro" id="IPR036895">
    <property type="entry name" value="Uracil-DNA_glycosylase-like_sf"/>
</dbReference>
<evidence type="ECO:0000313" key="3">
    <source>
        <dbReference type="Proteomes" id="UP000595197"/>
    </source>
</evidence>
<proteinExistence type="predicted"/>
<dbReference type="Pfam" id="PF03167">
    <property type="entry name" value="UDG"/>
    <property type="match status" value="1"/>
</dbReference>
<organism evidence="2 3">
    <name type="scientific">Skermanella cutis</name>
    <dbReference type="NCBI Taxonomy" id="2775420"/>
    <lineage>
        <taxon>Bacteria</taxon>
        <taxon>Pseudomonadati</taxon>
        <taxon>Pseudomonadota</taxon>
        <taxon>Alphaproteobacteria</taxon>
        <taxon>Rhodospirillales</taxon>
        <taxon>Azospirillaceae</taxon>
        <taxon>Skermanella</taxon>
    </lineage>
</organism>
<feature type="domain" description="Uracil-DNA glycosylase-like" evidence="1">
    <location>
        <begin position="67"/>
        <end position="193"/>
    </location>
</feature>
<dbReference type="RefSeq" id="WP_201077676.1">
    <property type="nucleotide sequence ID" value="NZ_CP067420.1"/>
</dbReference>
<sequence length="221" mass="24211">MTDQSADTHRVLPQVSHPKALRDPGELAWRRTLVEGDHVRSLTRYARDLATRMGSPVPLADPLDGGVTARLLILLETPGPRMLTTGFVSRDNPTGTAANLYRFLDRAGIARGDTVIWNIVPWLIQVPGTPNRNPTRAQVAEGLLHLPEFLDLLPNLELAVTAGRKAEAARDLLEARDIPCLAMPHPSPTYVCTSPDVARRIAACLETAAERLAARRLDVTR</sequence>
<dbReference type="CDD" id="cd10035">
    <property type="entry name" value="UDG_like"/>
    <property type="match status" value="1"/>
</dbReference>
<dbReference type="SUPFAM" id="SSF52141">
    <property type="entry name" value="Uracil-DNA glycosylase-like"/>
    <property type="match status" value="1"/>
</dbReference>
<dbReference type="Gene3D" id="3.40.470.10">
    <property type="entry name" value="Uracil-DNA glycosylase-like domain"/>
    <property type="match status" value="1"/>
</dbReference>